<dbReference type="EMBL" id="JABBFW010000012">
    <property type="protein sequence ID" value="NML16743.1"/>
    <property type="molecule type" value="Genomic_DNA"/>
</dbReference>
<keyword evidence="4 9" id="KW-0997">Cell inner membrane</keyword>
<reference evidence="11 12" key="1">
    <citation type="submission" date="2020-04" db="EMBL/GenBank/DDBJ databases">
        <title>Azohydromonas sp. isolated from soil.</title>
        <authorList>
            <person name="Dahal R.H."/>
        </authorList>
    </citation>
    <scope>NUCLEOTIDE SEQUENCE [LARGE SCALE GENOMIC DNA]</scope>
    <source>
        <strain evidence="11 12">G-1-1-14</strain>
    </source>
</reference>
<evidence type="ECO:0000256" key="2">
    <source>
        <dbReference type="ARBA" id="ARBA00022448"/>
    </source>
</evidence>
<evidence type="ECO:0000256" key="1">
    <source>
        <dbReference type="ARBA" id="ARBA00004429"/>
    </source>
</evidence>
<name>A0A848FEQ1_9BURK</name>
<keyword evidence="2 9" id="KW-0813">Transport</keyword>
<dbReference type="PANTHER" id="PTHR35011:SF10">
    <property type="entry name" value="TRAP TRANSPORTER SMALL PERMEASE PROTEIN"/>
    <property type="match status" value="1"/>
</dbReference>
<evidence type="ECO:0000256" key="8">
    <source>
        <dbReference type="ARBA" id="ARBA00038436"/>
    </source>
</evidence>
<dbReference type="GO" id="GO:0022857">
    <property type="term" value="F:transmembrane transporter activity"/>
    <property type="evidence" value="ECO:0007669"/>
    <property type="project" value="UniProtKB-UniRule"/>
</dbReference>
<proteinExistence type="inferred from homology"/>
<feature type="transmembrane region" description="Helical" evidence="9">
    <location>
        <begin position="95"/>
        <end position="119"/>
    </location>
</feature>
<sequence>MTMHSDAIGRLDRLWERLLQGLGLAACALIGLMVLLICADVGARAFALGNLPWAAEMAEYALYLCTFLAAPWLLRQGRHVRMDMVLRALPATVSWALELAADALAAATCTALAAASFKAAIASAEQGSLVLKIFVFPEWWLVAPAAAMFAVLAVEFLFRLRRQWRGPRAVRDEATSAA</sequence>
<evidence type="ECO:0000256" key="7">
    <source>
        <dbReference type="ARBA" id="ARBA00023136"/>
    </source>
</evidence>
<keyword evidence="6 9" id="KW-1133">Transmembrane helix</keyword>
<dbReference type="GO" id="GO:0005886">
    <property type="term" value="C:plasma membrane"/>
    <property type="evidence" value="ECO:0007669"/>
    <property type="project" value="UniProtKB-SubCell"/>
</dbReference>
<feature type="transmembrane region" description="Helical" evidence="9">
    <location>
        <begin position="21"/>
        <end position="47"/>
    </location>
</feature>
<gene>
    <name evidence="11" type="ORF">HHL10_17310</name>
</gene>
<comment type="subunit">
    <text evidence="9">The complex comprises the extracytoplasmic solute receptor protein and the two transmembrane proteins.</text>
</comment>
<evidence type="ECO:0000313" key="12">
    <source>
        <dbReference type="Proteomes" id="UP000574067"/>
    </source>
</evidence>
<dbReference type="Pfam" id="PF04290">
    <property type="entry name" value="DctQ"/>
    <property type="match status" value="1"/>
</dbReference>
<dbReference type="PANTHER" id="PTHR35011">
    <property type="entry name" value="2,3-DIKETO-L-GULONATE TRAP TRANSPORTER SMALL PERMEASE PROTEIN YIAM"/>
    <property type="match status" value="1"/>
</dbReference>
<keyword evidence="12" id="KW-1185">Reference proteome</keyword>
<evidence type="ECO:0000256" key="9">
    <source>
        <dbReference type="RuleBase" id="RU369079"/>
    </source>
</evidence>
<evidence type="ECO:0000256" key="6">
    <source>
        <dbReference type="ARBA" id="ARBA00022989"/>
    </source>
</evidence>
<feature type="transmembrane region" description="Helical" evidence="9">
    <location>
        <begin position="53"/>
        <end position="74"/>
    </location>
</feature>
<evidence type="ECO:0000256" key="5">
    <source>
        <dbReference type="ARBA" id="ARBA00022692"/>
    </source>
</evidence>
<protein>
    <recommendedName>
        <fullName evidence="9">TRAP transporter small permease protein</fullName>
    </recommendedName>
</protein>
<dbReference type="Proteomes" id="UP000574067">
    <property type="component" value="Unassembled WGS sequence"/>
</dbReference>
<evidence type="ECO:0000313" key="11">
    <source>
        <dbReference type="EMBL" id="NML16743.1"/>
    </source>
</evidence>
<dbReference type="InterPro" id="IPR007387">
    <property type="entry name" value="TRAP_DctQ"/>
</dbReference>
<keyword evidence="7 9" id="KW-0472">Membrane</keyword>
<comment type="function">
    <text evidence="9">Part of the tripartite ATP-independent periplasmic (TRAP) transport system.</text>
</comment>
<keyword evidence="3" id="KW-1003">Cell membrane</keyword>
<evidence type="ECO:0000259" key="10">
    <source>
        <dbReference type="Pfam" id="PF04290"/>
    </source>
</evidence>
<comment type="caution">
    <text evidence="11">The sequence shown here is derived from an EMBL/GenBank/DDBJ whole genome shotgun (WGS) entry which is preliminary data.</text>
</comment>
<comment type="similarity">
    <text evidence="8 9">Belongs to the TRAP transporter small permease family.</text>
</comment>
<dbReference type="InterPro" id="IPR055348">
    <property type="entry name" value="DctQ"/>
</dbReference>
<evidence type="ECO:0000256" key="3">
    <source>
        <dbReference type="ARBA" id="ARBA00022475"/>
    </source>
</evidence>
<organism evidence="11 12">
    <name type="scientific">Azohydromonas caseinilytica</name>
    <dbReference type="NCBI Taxonomy" id="2728836"/>
    <lineage>
        <taxon>Bacteria</taxon>
        <taxon>Pseudomonadati</taxon>
        <taxon>Pseudomonadota</taxon>
        <taxon>Betaproteobacteria</taxon>
        <taxon>Burkholderiales</taxon>
        <taxon>Sphaerotilaceae</taxon>
        <taxon>Azohydromonas</taxon>
    </lineage>
</organism>
<evidence type="ECO:0000256" key="4">
    <source>
        <dbReference type="ARBA" id="ARBA00022519"/>
    </source>
</evidence>
<dbReference type="RefSeq" id="WP_169161644.1">
    <property type="nucleotide sequence ID" value="NZ_JABBFW010000012.1"/>
</dbReference>
<feature type="domain" description="Tripartite ATP-independent periplasmic transporters DctQ component" evidence="10">
    <location>
        <begin position="33"/>
        <end position="165"/>
    </location>
</feature>
<comment type="subcellular location">
    <subcellularLocation>
        <location evidence="1 9">Cell inner membrane</location>
        <topology evidence="1 9">Multi-pass membrane protein</topology>
    </subcellularLocation>
</comment>
<accession>A0A848FEQ1</accession>
<dbReference type="GO" id="GO:0015740">
    <property type="term" value="P:C4-dicarboxylate transport"/>
    <property type="evidence" value="ECO:0007669"/>
    <property type="project" value="TreeGrafter"/>
</dbReference>
<feature type="transmembrane region" description="Helical" evidence="9">
    <location>
        <begin position="139"/>
        <end position="158"/>
    </location>
</feature>
<dbReference type="AlphaFoldDB" id="A0A848FEQ1"/>
<keyword evidence="5 9" id="KW-0812">Transmembrane</keyword>